<keyword evidence="2" id="KW-1185">Reference proteome</keyword>
<proteinExistence type="predicted"/>
<sequence>MICLRVTPLSELFRASPCYEFFVIGRSSSFLIISPFPLVVSHTLVQIKLDSNYAHTSSSSNPLLLPAKT</sequence>
<accession>A0AAN9IK83</accession>
<evidence type="ECO:0000313" key="2">
    <source>
        <dbReference type="Proteomes" id="UP001372338"/>
    </source>
</evidence>
<dbReference type="Proteomes" id="UP001372338">
    <property type="component" value="Unassembled WGS sequence"/>
</dbReference>
<organism evidence="1 2">
    <name type="scientific">Crotalaria pallida</name>
    <name type="common">Smooth rattlebox</name>
    <name type="synonym">Crotalaria striata</name>
    <dbReference type="NCBI Taxonomy" id="3830"/>
    <lineage>
        <taxon>Eukaryota</taxon>
        <taxon>Viridiplantae</taxon>
        <taxon>Streptophyta</taxon>
        <taxon>Embryophyta</taxon>
        <taxon>Tracheophyta</taxon>
        <taxon>Spermatophyta</taxon>
        <taxon>Magnoliopsida</taxon>
        <taxon>eudicotyledons</taxon>
        <taxon>Gunneridae</taxon>
        <taxon>Pentapetalae</taxon>
        <taxon>rosids</taxon>
        <taxon>fabids</taxon>
        <taxon>Fabales</taxon>
        <taxon>Fabaceae</taxon>
        <taxon>Papilionoideae</taxon>
        <taxon>50 kb inversion clade</taxon>
        <taxon>genistoids sensu lato</taxon>
        <taxon>core genistoids</taxon>
        <taxon>Crotalarieae</taxon>
        <taxon>Crotalaria</taxon>
    </lineage>
</organism>
<dbReference type="EMBL" id="JAYWIO010000002">
    <property type="protein sequence ID" value="KAK7282234.1"/>
    <property type="molecule type" value="Genomic_DNA"/>
</dbReference>
<protein>
    <submittedName>
        <fullName evidence="1">Uncharacterized protein</fullName>
    </submittedName>
</protein>
<reference evidence="1 2" key="1">
    <citation type="submission" date="2024-01" db="EMBL/GenBank/DDBJ databases">
        <title>The genomes of 5 underutilized Papilionoideae crops provide insights into root nodulation and disease resistanc.</title>
        <authorList>
            <person name="Yuan L."/>
        </authorList>
    </citation>
    <scope>NUCLEOTIDE SEQUENCE [LARGE SCALE GENOMIC DNA]</scope>
    <source>
        <strain evidence="1">ZHUSHIDOU_FW_LH</strain>
        <tissue evidence="1">Leaf</tissue>
    </source>
</reference>
<name>A0AAN9IK83_CROPI</name>
<comment type="caution">
    <text evidence="1">The sequence shown here is derived from an EMBL/GenBank/DDBJ whole genome shotgun (WGS) entry which is preliminary data.</text>
</comment>
<evidence type="ECO:0000313" key="1">
    <source>
        <dbReference type="EMBL" id="KAK7282234.1"/>
    </source>
</evidence>
<gene>
    <name evidence="1" type="ORF">RIF29_10858</name>
</gene>
<dbReference type="AlphaFoldDB" id="A0AAN9IK83"/>